<gene>
    <name evidence="2" type="ORF">P3T76_011204</name>
</gene>
<dbReference type="Proteomes" id="UP001259832">
    <property type="component" value="Unassembled WGS sequence"/>
</dbReference>
<evidence type="ECO:0000313" key="2">
    <source>
        <dbReference type="EMBL" id="KAK1934595.1"/>
    </source>
</evidence>
<reference evidence="2" key="1">
    <citation type="submission" date="2023-08" db="EMBL/GenBank/DDBJ databases">
        <title>Reference Genome Resource for the Citrus Pathogen Phytophthora citrophthora.</title>
        <authorList>
            <person name="Moller H."/>
            <person name="Coetzee B."/>
            <person name="Rose L.J."/>
            <person name="Van Niekerk J.M."/>
        </authorList>
    </citation>
    <scope>NUCLEOTIDE SEQUENCE</scope>
    <source>
        <strain evidence="2">STE-U-9442</strain>
    </source>
</reference>
<evidence type="ECO:0000313" key="3">
    <source>
        <dbReference type="Proteomes" id="UP001259832"/>
    </source>
</evidence>
<keyword evidence="3" id="KW-1185">Reference proteome</keyword>
<protein>
    <submittedName>
        <fullName evidence="2">Uncharacterized protein</fullName>
    </submittedName>
</protein>
<feature type="compositionally biased region" description="Basic residues" evidence="1">
    <location>
        <begin position="80"/>
        <end position="93"/>
    </location>
</feature>
<organism evidence="2 3">
    <name type="scientific">Phytophthora citrophthora</name>
    <dbReference type="NCBI Taxonomy" id="4793"/>
    <lineage>
        <taxon>Eukaryota</taxon>
        <taxon>Sar</taxon>
        <taxon>Stramenopiles</taxon>
        <taxon>Oomycota</taxon>
        <taxon>Peronosporomycetes</taxon>
        <taxon>Peronosporales</taxon>
        <taxon>Peronosporaceae</taxon>
        <taxon>Phytophthora</taxon>
    </lineage>
</organism>
<feature type="region of interest" description="Disordered" evidence="1">
    <location>
        <begin position="80"/>
        <end position="117"/>
    </location>
</feature>
<accession>A0AAD9LFF2</accession>
<evidence type="ECO:0000256" key="1">
    <source>
        <dbReference type="SAM" id="MobiDB-lite"/>
    </source>
</evidence>
<proteinExistence type="predicted"/>
<comment type="caution">
    <text evidence="2">The sequence shown here is derived from an EMBL/GenBank/DDBJ whole genome shotgun (WGS) entry which is preliminary data.</text>
</comment>
<name>A0AAD9LFF2_9STRA</name>
<sequence>MLDAYHPKLQVKNGSIYCSNSVGMARIIAMERCLRPIPPLRKSSLLCRGVYAFFRRAARNSNASYRAEFRMEESREIRSRKVALGHSTRNHPARRLDTSCTGKPQHKLETGASSGDQRVLEQTNRYANLSSGSNFQCDF</sequence>
<dbReference type="AlphaFoldDB" id="A0AAD9LFF2"/>
<dbReference type="EMBL" id="JASMQC010000025">
    <property type="protein sequence ID" value="KAK1934595.1"/>
    <property type="molecule type" value="Genomic_DNA"/>
</dbReference>